<evidence type="ECO:0000313" key="2">
    <source>
        <dbReference type="Proteomes" id="UP001056120"/>
    </source>
</evidence>
<gene>
    <name evidence="1" type="ORF">L1987_82111</name>
</gene>
<dbReference type="EMBL" id="CM042044">
    <property type="protein sequence ID" value="KAI3688399.1"/>
    <property type="molecule type" value="Genomic_DNA"/>
</dbReference>
<comment type="caution">
    <text evidence="1">The sequence shown here is derived from an EMBL/GenBank/DDBJ whole genome shotgun (WGS) entry which is preliminary data.</text>
</comment>
<evidence type="ECO:0000313" key="1">
    <source>
        <dbReference type="EMBL" id="KAI3688399.1"/>
    </source>
</evidence>
<reference evidence="2" key="1">
    <citation type="journal article" date="2022" name="Mol. Ecol. Resour.">
        <title>The genomes of chicory, endive, great burdock and yacon provide insights into Asteraceae palaeo-polyploidization history and plant inulin production.</title>
        <authorList>
            <person name="Fan W."/>
            <person name="Wang S."/>
            <person name="Wang H."/>
            <person name="Wang A."/>
            <person name="Jiang F."/>
            <person name="Liu H."/>
            <person name="Zhao H."/>
            <person name="Xu D."/>
            <person name="Zhang Y."/>
        </authorList>
    </citation>
    <scope>NUCLEOTIDE SEQUENCE [LARGE SCALE GENOMIC DNA]</scope>
    <source>
        <strain evidence="2">cv. Yunnan</strain>
    </source>
</reference>
<reference evidence="1 2" key="2">
    <citation type="journal article" date="2022" name="Mol. Ecol. Resour.">
        <title>The genomes of chicory, endive, great burdock and yacon provide insights into Asteraceae paleo-polyploidization history and plant inulin production.</title>
        <authorList>
            <person name="Fan W."/>
            <person name="Wang S."/>
            <person name="Wang H."/>
            <person name="Wang A."/>
            <person name="Jiang F."/>
            <person name="Liu H."/>
            <person name="Zhao H."/>
            <person name="Xu D."/>
            <person name="Zhang Y."/>
        </authorList>
    </citation>
    <scope>NUCLEOTIDE SEQUENCE [LARGE SCALE GENOMIC DNA]</scope>
    <source>
        <strain evidence="2">cv. Yunnan</strain>
        <tissue evidence="1">Leaves</tissue>
    </source>
</reference>
<keyword evidence="2" id="KW-1185">Reference proteome</keyword>
<organism evidence="1 2">
    <name type="scientific">Smallanthus sonchifolius</name>
    <dbReference type="NCBI Taxonomy" id="185202"/>
    <lineage>
        <taxon>Eukaryota</taxon>
        <taxon>Viridiplantae</taxon>
        <taxon>Streptophyta</taxon>
        <taxon>Embryophyta</taxon>
        <taxon>Tracheophyta</taxon>
        <taxon>Spermatophyta</taxon>
        <taxon>Magnoliopsida</taxon>
        <taxon>eudicotyledons</taxon>
        <taxon>Gunneridae</taxon>
        <taxon>Pentapetalae</taxon>
        <taxon>asterids</taxon>
        <taxon>campanulids</taxon>
        <taxon>Asterales</taxon>
        <taxon>Asteraceae</taxon>
        <taxon>Asteroideae</taxon>
        <taxon>Heliantheae alliance</taxon>
        <taxon>Millerieae</taxon>
        <taxon>Smallanthus</taxon>
    </lineage>
</organism>
<sequence>MKKSKMSANNIPLDIQMEIMKMVRHVKSLIRFRSVSKQWKSVIDSSGFMSDHSVMNQSHHLLIRYRVASEIKHVSVVDDSFPRNKYSLVPSPVNNVVLLPRNGCFCRRIISFDLTSQEFGDIALPASLERSGYFKLYKLNGSLAVTDYKLAAVPGKIVCHVWGLNGSSFTKLFTVKDYYSVIGFRKRDI</sequence>
<name>A0ACB8YSR2_9ASTR</name>
<proteinExistence type="predicted"/>
<protein>
    <submittedName>
        <fullName evidence="1">Uncharacterized protein</fullName>
    </submittedName>
</protein>
<dbReference type="Proteomes" id="UP001056120">
    <property type="component" value="Linkage Group LG27"/>
</dbReference>
<accession>A0ACB8YSR2</accession>